<accession>A0A7X5LNQ2</accession>
<comment type="caution">
    <text evidence="3">The sequence shown here is derived from an EMBL/GenBank/DDBJ whole genome shotgun (WGS) entry which is preliminary data.</text>
</comment>
<organism evidence="3 4">
    <name type="scientific">Alteromonas profundi</name>
    <dbReference type="NCBI Taxonomy" id="2696062"/>
    <lineage>
        <taxon>Bacteria</taxon>
        <taxon>Pseudomonadati</taxon>
        <taxon>Pseudomonadota</taxon>
        <taxon>Gammaproteobacteria</taxon>
        <taxon>Alteromonadales</taxon>
        <taxon>Alteromonadaceae</taxon>
        <taxon>Alteromonas/Salinimonas group</taxon>
        <taxon>Alteromonas</taxon>
    </lineage>
</organism>
<dbReference type="EMBL" id="JAAAWN010000027">
    <property type="protein sequence ID" value="NDV92741.1"/>
    <property type="molecule type" value="Genomic_DNA"/>
</dbReference>
<evidence type="ECO:0008006" key="5">
    <source>
        <dbReference type="Google" id="ProtNLM"/>
    </source>
</evidence>
<feature type="coiled-coil region" evidence="1">
    <location>
        <begin position="128"/>
        <end position="178"/>
    </location>
</feature>
<evidence type="ECO:0000313" key="4">
    <source>
        <dbReference type="Proteomes" id="UP000470213"/>
    </source>
</evidence>
<sequence>MTKFIKICVLSMILTLTACSSKFAYNNLDWWVYWYLDDYISLTDRQEDIFDKHLNTWLQWHKSSELPRYKQQLLALKTQLNNNTLNTFAINQHFSQAQSHWQRVRDKISPPLARLAKTLTDEQVVTLFAQIEKENKEEQEERNEFLAKSPKERKQERLERLIETVEEQIGDINDDQREIITTYSEQFTSTADYWLAYRKDIQQAARRLFVTRHSNENFVNDLVALIENPDAYRSEAYILARAQNQTVMATMTSEIATTLDREQKEYFIDNLNDLIDTLDDFMN</sequence>
<evidence type="ECO:0000313" key="3">
    <source>
        <dbReference type="EMBL" id="NDV92741.1"/>
    </source>
</evidence>
<dbReference type="Proteomes" id="UP000470213">
    <property type="component" value="Unassembled WGS sequence"/>
</dbReference>
<dbReference type="RefSeq" id="WP_163087732.1">
    <property type="nucleotide sequence ID" value="NZ_JAAAWN010000027.1"/>
</dbReference>
<feature type="chain" id="PRO_5030647761" description="Lipoprotein" evidence="2">
    <location>
        <begin position="25"/>
        <end position="283"/>
    </location>
</feature>
<evidence type="ECO:0000256" key="2">
    <source>
        <dbReference type="SAM" id="SignalP"/>
    </source>
</evidence>
<name>A0A7X5LNQ2_9ALTE</name>
<evidence type="ECO:0000256" key="1">
    <source>
        <dbReference type="SAM" id="Coils"/>
    </source>
</evidence>
<reference evidence="3 4" key="1">
    <citation type="submission" date="2020-01" db="EMBL/GenBank/DDBJ databases">
        <authorList>
            <person name="Chen J."/>
            <person name="Zhu S."/>
            <person name="Yang J."/>
        </authorList>
    </citation>
    <scope>NUCLEOTIDE SEQUENCE [LARGE SCALE GENOMIC DNA]</scope>
    <source>
        <strain evidence="3 4">345S023</strain>
    </source>
</reference>
<dbReference type="PROSITE" id="PS51257">
    <property type="entry name" value="PROKAR_LIPOPROTEIN"/>
    <property type="match status" value="1"/>
</dbReference>
<feature type="signal peptide" evidence="2">
    <location>
        <begin position="1"/>
        <end position="24"/>
    </location>
</feature>
<dbReference type="AlphaFoldDB" id="A0A7X5LNQ2"/>
<proteinExistence type="predicted"/>
<keyword evidence="4" id="KW-1185">Reference proteome</keyword>
<dbReference type="InterPro" id="IPR016875">
    <property type="entry name" value="UCP028200"/>
</dbReference>
<dbReference type="PIRSF" id="PIRSF028200">
    <property type="entry name" value="UCP028200"/>
    <property type="match status" value="1"/>
</dbReference>
<dbReference type="Pfam" id="PF19795">
    <property type="entry name" value="DUF6279"/>
    <property type="match status" value="1"/>
</dbReference>
<keyword evidence="2" id="KW-0732">Signal</keyword>
<keyword evidence="1" id="KW-0175">Coiled coil</keyword>
<protein>
    <recommendedName>
        <fullName evidence="5">Lipoprotein</fullName>
    </recommendedName>
</protein>
<gene>
    <name evidence="3" type="ORF">GTH32_16320</name>
</gene>